<proteinExistence type="predicted"/>
<accession>A0A7S4QPW6</accession>
<sequence length="322" mass="34453">MGADTEQSLEPPLTDLEREVFDWLLARPAVAAAMKLAFGGRQADAEVAIECELEELLGPAERGCAASETALGEEQPVVPAEPVGVACEAAPGTDHDHSGHAPASKRPRLAEADPAVAGQWLARSQRLLEADTARSAERARSLELAGSTQEQERMPMVAPLYWKIDLPGVSKVFTQRGILPANRTPVEHPHATLLYIGGSSDDHQAAALSNLPVEQFRSMRKALEALQGSTVEVRMTEVVVEENVACARVSLPPGVPCANEVPHVTLWTKAGVPARYANEVLEELKAGRTEGITRVPLPVPKCLKGKITLEHSSGVSSKTKQV</sequence>
<evidence type="ECO:0000256" key="1">
    <source>
        <dbReference type="SAM" id="MobiDB-lite"/>
    </source>
</evidence>
<dbReference type="EMBL" id="HBNR01033591">
    <property type="protein sequence ID" value="CAE4588630.1"/>
    <property type="molecule type" value="Transcribed_RNA"/>
</dbReference>
<evidence type="ECO:0000259" key="2">
    <source>
        <dbReference type="Pfam" id="PF08302"/>
    </source>
</evidence>
<dbReference type="InterPro" id="IPR015965">
    <property type="entry name" value="tRNA_lig_PDEase"/>
</dbReference>
<dbReference type="AlphaFoldDB" id="A0A7S4QPW6"/>
<dbReference type="GO" id="GO:0003972">
    <property type="term" value="F:RNA ligase (ATP) activity"/>
    <property type="evidence" value="ECO:0007669"/>
    <property type="project" value="InterPro"/>
</dbReference>
<evidence type="ECO:0000313" key="3">
    <source>
        <dbReference type="EMBL" id="CAE4588630.1"/>
    </source>
</evidence>
<dbReference type="Pfam" id="PF08302">
    <property type="entry name" value="tRNA_lig_CPD"/>
    <property type="match status" value="1"/>
</dbReference>
<dbReference type="GO" id="GO:0005524">
    <property type="term" value="F:ATP binding"/>
    <property type="evidence" value="ECO:0007669"/>
    <property type="project" value="InterPro"/>
</dbReference>
<reference evidence="3" key="1">
    <citation type="submission" date="2021-01" db="EMBL/GenBank/DDBJ databases">
        <authorList>
            <person name="Corre E."/>
            <person name="Pelletier E."/>
            <person name="Niang G."/>
            <person name="Scheremetjew M."/>
            <person name="Finn R."/>
            <person name="Kale V."/>
            <person name="Holt S."/>
            <person name="Cochrane G."/>
            <person name="Meng A."/>
            <person name="Brown T."/>
            <person name="Cohen L."/>
        </authorList>
    </citation>
    <scope>NUCLEOTIDE SEQUENCE</scope>
    <source>
        <strain evidence="3">CCMP3105</strain>
    </source>
</reference>
<feature type="domain" description="tRNA ligase phosphodiesterase" evidence="2">
    <location>
        <begin position="224"/>
        <end position="308"/>
    </location>
</feature>
<organism evidence="3">
    <name type="scientific">Alexandrium monilatum</name>
    <dbReference type="NCBI Taxonomy" id="311494"/>
    <lineage>
        <taxon>Eukaryota</taxon>
        <taxon>Sar</taxon>
        <taxon>Alveolata</taxon>
        <taxon>Dinophyceae</taxon>
        <taxon>Gonyaulacales</taxon>
        <taxon>Pyrocystaceae</taxon>
        <taxon>Alexandrium</taxon>
    </lineage>
</organism>
<dbReference type="GO" id="GO:0006388">
    <property type="term" value="P:tRNA splicing, via endonucleolytic cleavage and ligation"/>
    <property type="evidence" value="ECO:0007669"/>
    <property type="project" value="InterPro"/>
</dbReference>
<gene>
    <name evidence="3" type="ORF">AMON00008_LOCUS23040</name>
</gene>
<feature type="region of interest" description="Disordered" evidence="1">
    <location>
        <begin position="87"/>
        <end position="114"/>
    </location>
</feature>
<protein>
    <recommendedName>
        <fullName evidence="2">tRNA ligase phosphodiesterase domain-containing protein</fullName>
    </recommendedName>
</protein>
<name>A0A7S4QPW6_9DINO</name>